<feature type="compositionally biased region" description="Polar residues" evidence="1">
    <location>
        <begin position="257"/>
        <end position="275"/>
    </location>
</feature>
<feature type="region of interest" description="Disordered" evidence="1">
    <location>
        <begin position="224"/>
        <end position="299"/>
    </location>
</feature>
<evidence type="ECO:0000313" key="3">
    <source>
        <dbReference type="Proteomes" id="UP000077521"/>
    </source>
</evidence>
<name>A0A177TGF7_9BASI</name>
<organism evidence="2 3">
    <name type="scientific">Tilletia indica</name>
    <dbReference type="NCBI Taxonomy" id="43049"/>
    <lineage>
        <taxon>Eukaryota</taxon>
        <taxon>Fungi</taxon>
        <taxon>Dikarya</taxon>
        <taxon>Basidiomycota</taxon>
        <taxon>Ustilaginomycotina</taxon>
        <taxon>Exobasidiomycetes</taxon>
        <taxon>Tilletiales</taxon>
        <taxon>Tilletiaceae</taxon>
        <taxon>Tilletia</taxon>
    </lineage>
</organism>
<evidence type="ECO:0000313" key="2">
    <source>
        <dbReference type="EMBL" id="KAE8245263.1"/>
    </source>
</evidence>
<gene>
    <name evidence="2" type="ORF">A4X13_0g6009</name>
</gene>
<protein>
    <submittedName>
        <fullName evidence="2">Uncharacterized protein</fullName>
    </submittedName>
</protein>
<sequence>MSNIPSASSASAEAGMLRCDDFSTQVLDSSGHPMRFYGVKREGQLVEAYIEAREGEHFYVKVDSFAHAQNGIYALSFKAGGQSCEDQLWCVPSQPIILRGRRISANEVETLKFCKALTTDDEVKGTRDLAEIDRMGEISVTLRRTTSQTLYAPSILTTEYAPTKAIYEKTKKLGVVQFGSGPTVPSTTVCVASCTFDPNFVLNFKIHCAGRVRMQLLGYIPSEQESKRRRDEEMAVEEKRLENELSEVRKRRRLQRNADNSGMQSGEASTSSAKTEPTEFDFSSGGAANDPLIIDDLDD</sequence>
<reference evidence="2" key="2">
    <citation type="journal article" date="2019" name="IMA Fungus">
        <title>Genome sequencing and comparison of five Tilletia species to identify candidate genes for the detection of regulated species infecting wheat.</title>
        <authorList>
            <person name="Nguyen H.D.T."/>
            <person name="Sultana T."/>
            <person name="Kesanakurti P."/>
            <person name="Hambleton S."/>
        </authorList>
    </citation>
    <scope>NUCLEOTIDE SEQUENCE</scope>
    <source>
        <strain evidence="2">DAOMC 236416</strain>
    </source>
</reference>
<accession>A0A177TGF7</accession>
<dbReference type="Proteomes" id="UP000077521">
    <property type="component" value="Unassembled WGS sequence"/>
</dbReference>
<comment type="caution">
    <text evidence="2">The sequence shown here is derived from an EMBL/GenBank/DDBJ whole genome shotgun (WGS) entry which is preliminary data.</text>
</comment>
<evidence type="ECO:0000256" key="1">
    <source>
        <dbReference type="SAM" id="MobiDB-lite"/>
    </source>
</evidence>
<proteinExistence type="predicted"/>
<keyword evidence="3" id="KW-1185">Reference proteome</keyword>
<dbReference type="AlphaFoldDB" id="A0A177TGF7"/>
<reference evidence="2" key="1">
    <citation type="submission" date="2016-04" db="EMBL/GenBank/DDBJ databases">
        <authorList>
            <person name="Nguyen H.D."/>
            <person name="Samba Siva P."/>
            <person name="Cullis J."/>
            <person name="Levesque C.A."/>
            <person name="Hambleton S."/>
        </authorList>
    </citation>
    <scope>NUCLEOTIDE SEQUENCE</scope>
    <source>
        <strain evidence="2">DAOMC 236416</strain>
    </source>
</reference>
<dbReference type="EMBL" id="LWDF02000523">
    <property type="protein sequence ID" value="KAE8245263.1"/>
    <property type="molecule type" value="Genomic_DNA"/>
</dbReference>
<feature type="compositionally biased region" description="Basic and acidic residues" evidence="1">
    <location>
        <begin position="224"/>
        <end position="248"/>
    </location>
</feature>